<feature type="compositionally biased region" description="Pro residues" evidence="1">
    <location>
        <begin position="57"/>
        <end position="68"/>
    </location>
</feature>
<keyword evidence="3" id="KW-1185">Reference proteome</keyword>
<gene>
    <name evidence="2" type="ORF">Pmani_025520</name>
</gene>
<accession>A0AAE1P6L0</accession>
<dbReference type="EMBL" id="JAWZYT010002739">
    <property type="protein sequence ID" value="KAK4302408.1"/>
    <property type="molecule type" value="Genomic_DNA"/>
</dbReference>
<name>A0AAE1P6L0_9EUCA</name>
<dbReference type="AlphaFoldDB" id="A0AAE1P6L0"/>
<evidence type="ECO:0000256" key="1">
    <source>
        <dbReference type="SAM" id="MobiDB-lite"/>
    </source>
</evidence>
<evidence type="ECO:0000313" key="2">
    <source>
        <dbReference type="EMBL" id="KAK4302408.1"/>
    </source>
</evidence>
<protein>
    <submittedName>
        <fullName evidence="2">Uncharacterized protein</fullName>
    </submittedName>
</protein>
<reference evidence="2" key="1">
    <citation type="submission" date="2023-11" db="EMBL/GenBank/DDBJ databases">
        <title>Genome assemblies of two species of porcelain crab, Petrolisthes cinctipes and Petrolisthes manimaculis (Anomura: Porcellanidae).</title>
        <authorList>
            <person name="Angst P."/>
        </authorList>
    </citation>
    <scope>NUCLEOTIDE SEQUENCE</scope>
    <source>
        <strain evidence="2">PB745_02</strain>
        <tissue evidence="2">Gill</tissue>
    </source>
</reference>
<feature type="compositionally biased region" description="Pro residues" evidence="1">
    <location>
        <begin position="1"/>
        <end position="15"/>
    </location>
</feature>
<comment type="caution">
    <text evidence="2">The sequence shown here is derived from an EMBL/GenBank/DDBJ whole genome shotgun (WGS) entry which is preliminary data.</text>
</comment>
<proteinExistence type="predicted"/>
<sequence length="103" mass="11214">MPLAPNPPYPTPLPISTPLQSPHPTSPHICLLTPYHFHSPTLPPNPTPLPLYRHPLPTTPIPPPPTSPHLPTSTALPTLIRLQQLGAPPHIEWLGVFATTSMF</sequence>
<evidence type="ECO:0000313" key="3">
    <source>
        <dbReference type="Proteomes" id="UP001292094"/>
    </source>
</evidence>
<feature type="region of interest" description="Disordered" evidence="1">
    <location>
        <begin position="1"/>
        <end position="24"/>
    </location>
</feature>
<organism evidence="2 3">
    <name type="scientific">Petrolisthes manimaculis</name>
    <dbReference type="NCBI Taxonomy" id="1843537"/>
    <lineage>
        <taxon>Eukaryota</taxon>
        <taxon>Metazoa</taxon>
        <taxon>Ecdysozoa</taxon>
        <taxon>Arthropoda</taxon>
        <taxon>Crustacea</taxon>
        <taxon>Multicrustacea</taxon>
        <taxon>Malacostraca</taxon>
        <taxon>Eumalacostraca</taxon>
        <taxon>Eucarida</taxon>
        <taxon>Decapoda</taxon>
        <taxon>Pleocyemata</taxon>
        <taxon>Anomura</taxon>
        <taxon>Galatheoidea</taxon>
        <taxon>Porcellanidae</taxon>
        <taxon>Petrolisthes</taxon>
    </lineage>
</organism>
<feature type="region of interest" description="Disordered" evidence="1">
    <location>
        <begin position="46"/>
        <end position="73"/>
    </location>
</feature>
<dbReference type="Proteomes" id="UP001292094">
    <property type="component" value="Unassembled WGS sequence"/>
</dbReference>